<feature type="transmembrane region" description="Helical" evidence="1">
    <location>
        <begin position="40"/>
        <end position="59"/>
    </location>
</feature>
<name>A0ABY5SV40_9SPHN</name>
<feature type="transmembrane region" description="Helical" evidence="1">
    <location>
        <begin position="12"/>
        <end position="34"/>
    </location>
</feature>
<accession>A0ABY5SV40</accession>
<protein>
    <recommendedName>
        <fullName evidence="4">DUF4175 domain-containing protein</fullName>
    </recommendedName>
</protein>
<reference evidence="2" key="1">
    <citation type="submission" date="2022-02" db="EMBL/GenBank/DDBJ databases">
        <title>Qipengyuania spongiae sp. nov., isolated from marine sponge.</title>
        <authorList>
            <person name="Li Z."/>
            <person name="Zhang M."/>
        </authorList>
    </citation>
    <scope>NUCLEOTIDE SEQUENCE</scope>
    <source>
        <strain evidence="2">PHS-Z21</strain>
    </source>
</reference>
<evidence type="ECO:0000313" key="2">
    <source>
        <dbReference type="EMBL" id="UVI38428.1"/>
    </source>
</evidence>
<dbReference type="Proteomes" id="UP001065265">
    <property type="component" value="Chromosome"/>
</dbReference>
<evidence type="ECO:0000313" key="3">
    <source>
        <dbReference type="Proteomes" id="UP001065265"/>
    </source>
</evidence>
<keyword evidence="1" id="KW-1133">Transmembrane helix</keyword>
<evidence type="ECO:0000256" key="1">
    <source>
        <dbReference type="SAM" id="Phobius"/>
    </source>
</evidence>
<dbReference type="EMBL" id="CP092471">
    <property type="protein sequence ID" value="UVI38428.1"/>
    <property type="molecule type" value="Genomic_DNA"/>
</dbReference>
<sequence length="76" mass="8265">MRHYRLPAPRGMLRTLLVPAILLVVSLAGLWLALTDDGAADWLAALLLSLPLFAIAHAWSRSAPAPSRKPRSRNLG</sequence>
<keyword evidence="3" id="KW-1185">Reference proteome</keyword>
<keyword evidence="1" id="KW-0812">Transmembrane</keyword>
<dbReference type="RefSeq" id="WP_265557595.1">
    <property type="nucleotide sequence ID" value="NZ_CP092471.1"/>
</dbReference>
<gene>
    <name evidence="2" type="ORF">L1F33_09155</name>
</gene>
<keyword evidence="1" id="KW-0472">Membrane</keyword>
<evidence type="ECO:0008006" key="4">
    <source>
        <dbReference type="Google" id="ProtNLM"/>
    </source>
</evidence>
<organism evidence="2 3">
    <name type="scientific">Qipengyuania spongiae</name>
    <dbReference type="NCBI Taxonomy" id="2909673"/>
    <lineage>
        <taxon>Bacteria</taxon>
        <taxon>Pseudomonadati</taxon>
        <taxon>Pseudomonadota</taxon>
        <taxon>Alphaproteobacteria</taxon>
        <taxon>Sphingomonadales</taxon>
        <taxon>Erythrobacteraceae</taxon>
        <taxon>Qipengyuania</taxon>
    </lineage>
</organism>
<proteinExistence type="predicted"/>